<gene>
    <name evidence="1" type="ORF">Pfra01_003019800</name>
</gene>
<sequence>MKGYNLPRFYVAASSRAKTTGQQQHQRFLCVPLAHSPFCSAHPHHRNPSSMLYDDATIKRVLRAARTRQGWRSVAANNDVNRRTAYRWIAAAQESEDWVASPRKPRGGRRNANITDAHVGMEVEGRLSVPHSYDFLAFELFVKSCIIHIKACEPSRFSSITSLASVLKSIVRSAGTIELRLRDSD</sequence>
<comment type="caution">
    <text evidence="1">The sequence shown here is derived from an EMBL/GenBank/DDBJ whole genome shotgun (WGS) entry which is preliminary data.</text>
</comment>
<dbReference type="EMBL" id="BSXT01019025">
    <property type="protein sequence ID" value="GMG17528.1"/>
    <property type="molecule type" value="Genomic_DNA"/>
</dbReference>
<evidence type="ECO:0000313" key="2">
    <source>
        <dbReference type="Proteomes" id="UP001165121"/>
    </source>
</evidence>
<dbReference type="OrthoDB" id="115800at2759"/>
<reference evidence="1" key="1">
    <citation type="submission" date="2023-04" db="EMBL/GenBank/DDBJ databases">
        <title>Phytophthora fragariaefolia NBRC 109709.</title>
        <authorList>
            <person name="Ichikawa N."/>
            <person name="Sato H."/>
            <person name="Tonouchi N."/>
        </authorList>
    </citation>
    <scope>NUCLEOTIDE SEQUENCE</scope>
    <source>
        <strain evidence="1">NBRC 109709</strain>
    </source>
</reference>
<evidence type="ECO:0000313" key="1">
    <source>
        <dbReference type="EMBL" id="GMG17528.1"/>
    </source>
</evidence>
<dbReference type="Proteomes" id="UP001165121">
    <property type="component" value="Unassembled WGS sequence"/>
</dbReference>
<name>A0A9W6YJG1_9STRA</name>
<keyword evidence="2" id="KW-1185">Reference proteome</keyword>
<protein>
    <submittedName>
        <fullName evidence="1">Unnamed protein product</fullName>
    </submittedName>
</protein>
<proteinExistence type="predicted"/>
<dbReference type="AlphaFoldDB" id="A0A9W6YJG1"/>
<organism evidence="1 2">
    <name type="scientific">Phytophthora fragariaefolia</name>
    <dbReference type="NCBI Taxonomy" id="1490495"/>
    <lineage>
        <taxon>Eukaryota</taxon>
        <taxon>Sar</taxon>
        <taxon>Stramenopiles</taxon>
        <taxon>Oomycota</taxon>
        <taxon>Peronosporomycetes</taxon>
        <taxon>Peronosporales</taxon>
        <taxon>Peronosporaceae</taxon>
        <taxon>Phytophthora</taxon>
    </lineage>
</organism>
<accession>A0A9W6YJG1</accession>